<feature type="chain" id="PRO_5036833774" description="Lipoprotein" evidence="1">
    <location>
        <begin position="18"/>
        <end position="222"/>
    </location>
</feature>
<dbReference type="Proteomes" id="UP000693972">
    <property type="component" value="Unassembled WGS sequence"/>
</dbReference>
<feature type="signal peptide" evidence="1">
    <location>
        <begin position="1"/>
        <end position="17"/>
    </location>
</feature>
<accession>A0A975YI09</accession>
<dbReference type="EMBL" id="JAIMBW010000001">
    <property type="protein sequence ID" value="MBY4894637.1"/>
    <property type="molecule type" value="Genomic_DNA"/>
</dbReference>
<reference evidence="2 3" key="1">
    <citation type="submission" date="2021-07" db="EMBL/GenBank/DDBJ databases">
        <title>Karlodiniumbacter phycospheric gen. nov., sp. nov., a phycosphere bacterium isolated from karlodinium veneficum.</title>
        <authorList>
            <person name="Peng Y."/>
            <person name="Jiang L."/>
            <person name="Lee J."/>
        </authorList>
    </citation>
    <scope>NUCLEOTIDE SEQUENCE</scope>
    <source>
        <strain evidence="2 3">N5</strain>
    </source>
</reference>
<gene>
    <name evidence="2" type="ORF">KUL25_17900</name>
</gene>
<protein>
    <recommendedName>
        <fullName evidence="4">Lipoprotein</fullName>
    </recommendedName>
</protein>
<proteinExistence type="predicted"/>
<keyword evidence="1" id="KW-0732">Signal</keyword>
<dbReference type="EMBL" id="CP078073">
    <property type="protein sequence ID" value="QXL90114.1"/>
    <property type="molecule type" value="Genomic_DNA"/>
</dbReference>
<organism evidence="2">
    <name type="scientific">Gymnodinialimonas phycosphaerae</name>
    <dbReference type="NCBI Taxonomy" id="2841589"/>
    <lineage>
        <taxon>Bacteria</taxon>
        <taxon>Pseudomonadati</taxon>
        <taxon>Pseudomonadota</taxon>
        <taxon>Alphaproteobacteria</taxon>
        <taxon>Rhodobacterales</taxon>
        <taxon>Paracoccaceae</taxon>
        <taxon>Gymnodinialimonas</taxon>
    </lineage>
</organism>
<sequence>MSRFAPLALIATLVACAAGDPLDEELPPMGDFRLAHNIVVADAMQQVPPSRNATPEEWVAILESEIDRRFRGYEGDRLYHIGVAVDGYALAPPGIPIVLSPRSILVLSVNIWDDELGRKLHDEAEQIIVFEGTSPETMLVGSGIARNRTEQMQVLARNAARRIQLFMLENPEWFSISAADAVAAVSGVEALAEAAEAEAAIEAAAAECVPTATAPCPEVSGN</sequence>
<name>A0A975YI09_9RHOB</name>
<evidence type="ECO:0008006" key="4">
    <source>
        <dbReference type="Google" id="ProtNLM"/>
    </source>
</evidence>
<evidence type="ECO:0000313" key="3">
    <source>
        <dbReference type="Proteomes" id="UP000693972"/>
    </source>
</evidence>
<evidence type="ECO:0000313" key="2">
    <source>
        <dbReference type="EMBL" id="QXL90114.1"/>
    </source>
</evidence>
<evidence type="ECO:0000256" key="1">
    <source>
        <dbReference type="SAM" id="SignalP"/>
    </source>
</evidence>
<dbReference type="PROSITE" id="PS51257">
    <property type="entry name" value="PROKAR_LIPOPROTEIN"/>
    <property type="match status" value="1"/>
</dbReference>
<dbReference type="AlphaFoldDB" id="A0A975YI09"/>
<keyword evidence="3" id="KW-1185">Reference proteome</keyword>